<dbReference type="PANTHER" id="PTHR37816">
    <property type="entry name" value="YALI0E33011P"/>
    <property type="match status" value="1"/>
</dbReference>
<evidence type="ECO:0000313" key="1">
    <source>
        <dbReference type="EMBL" id="MFC0202339.1"/>
    </source>
</evidence>
<keyword evidence="2" id="KW-1185">Reference proteome</keyword>
<protein>
    <recommendedName>
        <fullName evidence="3">Adenylate kinase</fullName>
    </recommendedName>
</protein>
<dbReference type="InterPro" id="IPR027417">
    <property type="entry name" value="P-loop_NTPase"/>
</dbReference>
<gene>
    <name evidence="1" type="ORF">ACFFIZ_19030</name>
</gene>
<dbReference type="PANTHER" id="PTHR37816:SF3">
    <property type="entry name" value="MODULATES DNA TOPOLOGY"/>
    <property type="match status" value="1"/>
</dbReference>
<comment type="caution">
    <text evidence="1">The sequence shown here is derived from an EMBL/GenBank/DDBJ whole genome shotgun (WGS) entry which is preliminary data.</text>
</comment>
<evidence type="ECO:0008006" key="3">
    <source>
        <dbReference type="Google" id="ProtNLM"/>
    </source>
</evidence>
<dbReference type="RefSeq" id="WP_265506880.1">
    <property type="nucleotide sequence ID" value="NZ_JAOTBE010000019.1"/>
</dbReference>
<proteinExistence type="predicted"/>
<organism evidence="1 2">
    <name type="scientific">Paracoccus rhizosphaerae</name>
    <dbReference type="NCBI Taxonomy" id="1133347"/>
    <lineage>
        <taxon>Bacteria</taxon>
        <taxon>Pseudomonadati</taxon>
        <taxon>Pseudomonadota</taxon>
        <taxon>Alphaproteobacteria</taxon>
        <taxon>Rhodobacterales</taxon>
        <taxon>Paracoccaceae</taxon>
        <taxon>Paracoccus</taxon>
    </lineage>
</organism>
<evidence type="ECO:0000313" key="2">
    <source>
        <dbReference type="Proteomes" id="UP001589795"/>
    </source>
</evidence>
<dbReference type="EMBL" id="JBHLWQ010000184">
    <property type="protein sequence ID" value="MFC0202339.1"/>
    <property type="molecule type" value="Genomic_DNA"/>
</dbReference>
<dbReference type="Proteomes" id="UP001589795">
    <property type="component" value="Unassembled WGS sequence"/>
</dbReference>
<reference evidence="1 2" key="1">
    <citation type="submission" date="2024-09" db="EMBL/GenBank/DDBJ databases">
        <authorList>
            <person name="Sun Q."/>
            <person name="Mori K."/>
        </authorList>
    </citation>
    <scope>NUCLEOTIDE SEQUENCE [LARGE SCALE GENOMIC DNA]</scope>
    <source>
        <strain evidence="1 2">CCM 7904</strain>
    </source>
</reference>
<sequence>MVTGPRVFERVMIMGGSGVGKSHLALRLAAISGLPRYHIDQLSWLPGFVHRTTDELDRMTSEIHATDHWIIEGGHYETSHDRAKRADLLLVLAPSRLMQVMQIILRSWRYSRMIRPGMAEGCTQRFGPQTLSAVEYALRSNSFHLERAQAVMNASPRLTIRQLSSRGEINRFISGCSPVAGRRGFVIDGHTGVPVPHCA</sequence>
<dbReference type="InterPro" id="IPR052922">
    <property type="entry name" value="Cytidylate_Kinase-2"/>
</dbReference>
<name>A0ABV6CNN2_9RHOB</name>
<accession>A0ABV6CNN2</accession>
<dbReference type="SUPFAM" id="SSF52540">
    <property type="entry name" value="P-loop containing nucleoside triphosphate hydrolases"/>
    <property type="match status" value="1"/>
</dbReference>